<dbReference type="InterPro" id="IPR054323">
    <property type="entry name" value="SPMIP1_C"/>
</dbReference>
<dbReference type="OrthoDB" id="410807at2759"/>
<gene>
    <name evidence="3" type="ORF">DIATSA_LOCUS6457</name>
</gene>
<dbReference type="AlphaFoldDB" id="A0A9N9R359"/>
<organism evidence="3 4">
    <name type="scientific">Diatraea saccharalis</name>
    <name type="common">sugarcane borer</name>
    <dbReference type="NCBI Taxonomy" id="40085"/>
    <lineage>
        <taxon>Eukaryota</taxon>
        <taxon>Metazoa</taxon>
        <taxon>Ecdysozoa</taxon>
        <taxon>Arthropoda</taxon>
        <taxon>Hexapoda</taxon>
        <taxon>Insecta</taxon>
        <taxon>Pterygota</taxon>
        <taxon>Neoptera</taxon>
        <taxon>Endopterygota</taxon>
        <taxon>Lepidoptera</taxon>
        <taxon>Glossata</taxon>
        <taxon>Ditrysia</taxon>
        <taxon>Pyraloidea</taxon>
        <taxon>Crambidae</taxon>
        <taxon>Crambinae</taxon>
        <taxon>Diatraea</taxon>
    </lineage>
</organism>
<feature type="region of interest" description="Disordered" evidence="1">
    <location>
        <begin position="201"/>
        <end position="226"/>
    </location>
</feature>
<accession>A0A9N9R359</accession>
<evidence type="ECO:0000259" key="2">
    <source>
        <dbReference type="Pfam" id="PF22589"/>
    </source>
</evidence>
<sequence>MPLMDIGNPAVIIFLKENYDKENRLRLNWINKHRQAVEHAATLNREPTGYYETDVMAHNMKGGMATITRDHVVAGYNRRKTPIRDGTSIPGIAKLREGHSITKVKLGDPKEDPRLMRPPTDLSWDPIMRPINPELKEVIYKPKPDFGRVEYLKRRTKTRPESKYYFSECSNWDYGWRMGDSALRQRPMYGRSFHLTRTLRTRVGPQPDPSYYKSSDLPGPSKCLPI</sequence>
<keyword evidence="4" id="KW-1185">Reference proteome</keyword>
<dbReference type="EMBL" id="OU893333">
    <property type="protein sequence ID" value="CAG9788664.1"/>
    <property type="molecule type" value="Genomic_DNA"/>
</dbReference>
<evidence type="ECO:0000313" key="4">
    <source>
        <dbReference type="Proteomes" id="UP001153714"/>
    </source>
</evidence>
<reference evidence="3" key="2">
    <citation type="submission" date="2022-10" db="EMBL/GenBank/DDBJ databases">
        <authorList>
            <consortium name="ENA_rothamsted_submissions"/>
            <consortium name="culmorum"/>
            <person name="King R."/>
        </authorList>
    </citation>
    <scope>NUCLEOTIDE SEQUENCE</scope>
</reference>
<evidence type="ECO:0000256" key="1">
    <source>
        <dbReference type="SAM" id="MobiDB-lite"/>
    </source>
</evidence>
<dbReference type="Pfam" id="PF22589">
    <property type="entry name" value="SPMIP1"/>
    <property type="match status" value="1"/>
</dbReference>
<name>A0A9N9R359_9NEOP</name>
<dbReference type="PANTHER" id="PTHR35826">
    <property type="entry name" value="PROTEIN ATP6V1FNB-LIKE"/>
    <property type="match status" value="1"/>
</dbReference>
<feature type="domain" description="Sperm microtubule inner protein 1 C-terminal" evidence="2">
    <location>
        <begin position="105"/>
        <end position="209"/>
    </location>
</feature>
<protein>
    <recommendedName>
        <fullName evidence="2">Sperm microtubule inner protein 1 C-terminal domain-containing protein</fullName>
    </recommendedName>
</protein>
<dbReference type="Proteomes" id="UP001153714">
    <property type="component" value="Chromosome 2"/>
</dbReference>
<proteinExistence type="predicted"/>
<dbReference type="PANTHER" id="PTHR35826:SF1">
    <property type="entry name" value="PROTEIN ATP6V1FNB-LIKE"/>
    <property type="match status" value="1"/>
</dbReference>
<reference evidence="3" key="1">
    <citation type="submission" date="2021-12" db="EMBL/GenBank/DDBJ databases">
        <authorList>
            <person name="King R."/>
        </authorList>
    </citation>
    <scope>NUCLEOTIDE SEQUENCE</scope>
</reference>
<evidence type="ECO:0000313" key="3">
    <source>
        <dbReference type="EMBL" id="CAG9788664.1"/>
    </source>
</evidence>